<keyword evidence="4 7" id="KW-1133">Transmembrane helix</keyword>
<name>A0ABW1GAF5_9ACTN</name>
<comment type="similarity">
    <text evidence="2">Belongs to the EamA transporter family.</text>
</comment>
<feature type="transmembrane region" description="Helical" evidence="7">
    <location>
        <begin position="265"/>
        <end position="285"/>
    </location>
</feature>
<keyword evidence="3 7" id="KW-0812">Transmembrane</keyword>
<dbReference type="InterPro" id="IPR000620">
    <property type="entry name" value="EamA_dom"/>
</dbReference>
<evidence type="ECO:0000256" key="1">
    <source>
        <dbReference type="ARBA" id="ARBA00004141"/>
    </source>
</evidence>
<feature type="domain" description="EamA" evidence="8">
    <location>
        <begin position="28"/>
        <end position="159"/>
    </location>
</feature>
<evidence type="ECO:0000256" key="2">
    <source>
        <dbReference type="ARBA" id="ARBA00007362"/>
    </source>
</evidence>
<evidence type="ECO:0000259" key="8">
    <source>
        <dbReference type="Pfam" id="PF00892"/>
    </source>
</evidence>
<evidence type="ECO:0000256" key="3">
    <source>
        <dbReference type="ARBA" id="ARBA00022692"/>
    </source>
</evidence>
<protein>
    <submittedName>
        <fullName evidence="9">EamA family transporter</fullName>
    </submittedName>
</protein>
<feature type="transmembrane region" description="Helical" evidence="7">
    <location>
        <begin position="291"/>
        <end position="309"/>
    </location>
</feature>
<dbReference type="Gene3D" id="1.10.3730.20">
    <property type="match status" value="1"/>
</dbReference>
<feature type="transmembrane region" description="Helical" evidence="7">
    <location>
        <begin position="144"/>
        <end position="163"/>
    </location>
</feature>
<dbReference type="Proteomes" id="UP001596174">
    <property type="component" value="Unassembled WGS sequence"/>
</dbReference>
<proteinExistence type="inferred from homology"/>
<feature type="transmembrane region" description="Helical" evidence="7">
    <location>
        <begin position="54"/>
        <end position="76"/>
    </location>
</feature>
<evidence type="ECO:0000256" key="5">
    <source>
        <dbReference type="ARBA" id="ARBA00023136"/>
    </source>
</evidence>
<comment type="caution">
    <text evidence="9">The sequence shown here is derived from an EMBL/GenBank/DDBJ whole genome shotgun (WGS) entry which is preliminary data.</text>
</comment>
<reference evidence="10" key="1">
    <citation type="journal article" date="2019" name="Int. J. Syst. Evol. Microbiol.">
        <title>The Global Catalogue of Microorganisms (GCM) 10K type strain sequencing project: providing services to taxonomists for standard genome sequencing and annotation.</title>
        <authorList>
            <consortium name="The Broad Institute Genomics Platform"/>
            <consortium name="The Broad Institute Genome Sequencing Center for Infectious Disease"/>
            <person name="Wu L."/>
            <person name="Ma J."/>
        </authorList>
    </citation>
    <scope>NUCLEOTIDE SEQUENCE [LARGE SCALE GENOMIC DNA]</scope>
    <source>
        <strain evidence="10">JCM 4816</strain>
    </source>
</reference>
<gene>
    <name evidence="9" type="ORF">ACFP3V_30910</name>
</gene>
<comment type="subcellular location">
    <subcellularLocation>
        <location evidence="1">Membrane</location>
        <topology evidence="1">Multi-pass membrane protein</topology>
    </subcellularLocation>
</comment>
<dbReference type="EMBL" id="JBHSQJ010000179">
    <property type="protein sequence ID" value="MFC5911604.1"/>
    <property type="molecule type" value="Genomic_DNA"/>
</dbReference>
<feature type="region of interest" description="Disordered" evidence="6">
    <location>
        <begin position="1"/>
        <end position="20"/>
    </location>
</feature>
<dbReference type="Pfam" id="PF00892">
    <property type="entry name" value="EamA"/>
    <property type="match status" value="2"/>
</dbReference>
<feature type="transmembrane region" description="Helical" evidence="7">
    <location>
        <begin position="88"/>
        <end position="109"/>
    </location>
</feature>
<dbReference type="InterPro" id="IPR050638">
    <property type="entry name" value="AA-Vitamin_Transporters"/>
</dbReference>
<feature type="domain" description="EamA" evidence="8">
    <location>
        <begin position="170"/>
        <end position="308"/>
    </location>
</feature>
<evidence type="ECO:0000256" key="6">
    <source>
        <dbReference type="SAM" id="MobiDB-lite"/>
    </source>
</evidence>
<keyword evidence="10" id="KW-1185">Reference proteome</keyword>
<feature type="transmembrane region" description="Helical" evidence="7">
    <location>
        <begin position="115"/>
        <end position="132"/>
    </location>
</feature>
<dbReference type="PANTHER" id="PTHR32322:SF2">
    <property type="entry name" value="EAMA DOMAIN-CONTAINING PROTEIN"/>
    <property type="match status" value="1"/>
</dbReference>
<dbReference type="PANTHER" id="PTHR32322">
    <property type="entry name" value="INNER MEMBRANE TRANSPORTER"/>
    <property type="match status" value="1"/>
</dbReference>
<feature type="transmembrane region" description="Helical" evidence="7">
    <location>
        <begin position="25"/>
        <end position="48"/>
    </location>
</feature>
<evidence type="ECO:0000313" key="10">
    <source>
        <dbReference type="Proteomes" id="UP001596174"/>
    </source>
</evidence>
<dbReference type="SUPFAM" id="SSF103481">
    <property type="entry name" value="Multidrug resistance efflux transporter EmrE"/>
    <property type="match status" value="2"/>
</dbReference>
<evidence type="ECO:0000256" key="4">
    <source>
        <dbReference type="ARBA" id="ARBA00022989"/>
    </source>
</evidence>
<organism evidence="9 10">
    <name type="scientific">Streptacidiphilus monticola</name>
    <dbReference type="NCBI Taxonomy" id="2161674"/>
    <lineage>
        <taxon>Bacteria</taxon>
        <taxon>Bacillati</taxon>
        <taxon>Actinomycetota</taxon>
        <taxon>Actinomycetes</taxon>
        <taxon>Kitasatosporales</taxon>
        <taxon>Streptomycetaceae</taxon>
        <taxon>Streptacidiphilus</taxon>
    </lineage>
</organism>
<dbReference type="RefSeq" id="WP_380590861.1">
    <property type="nucleotide sequence ID" value="NZ_JBHSQJ010000179.1"/>
</dbReference>
<evidence type="ECO:0000313" key="9">
    <source>
        <dbReference type="EMBL" id="MFC5911604.1"/>
    </source>
</evidence>
<feature type="transmembrane region" description="Helical" evidence="7">
    <location>
        <begin position="239"/>
        <end position="258"/>
    </location>
</feature>
<keyword evidence="5 7" id="KW-0472">Membrane</keyword>
<dbReference type="InterPro" id="IPR037185">
    <property type="entry name" value="EmrE-like"/>
</dbReference>
<sequence>MTERTAAARPATITNDGSSGPSRSLIWLALGIVYVVWGSTYLAIRYAVETMPPFLSAAARFLVAGVLLAGLVAWRSGPSALRVSPRQLGSAALVGLLLLVGGNGLVVLAETHIPSGLAALLVASVPLWVIVLRLITRDRPTGRSVIGVLLGFAGLVVLTVPGISGQVKLSGVLLVLFGALLWSLGSFGSSRLPMPANPFTASSYEMLAGGLGDLALGLIRGEQHGLDVGAISTASWLGLGYLIVFGSLIAFTAFAWLLQKAPLSLVATYAYVNPVVAVFLGWLFLAEAVTWPIALGGAIVVAGVCVVVGSESRSR</sequence>
<accession>A0ABW1GAF5</accession>
<evidence type="ECO:0000256" key="7">
    <source>
        <dbReference type="SAM" id="Phobius"/>
    </source>
</evidence>